<proteinExistence type="predicted"/>
<evidence type="ECO:0000256" key="1">
    <source>
        <dbReference type="SAM" id="MobiDB-lite"/>
    </source>
</evidence>
<evidence type="ECO:0000313" key="3">
    <source>
        <dbReference type="Proteomes" id="UP000235965"/>
    </source>
</evidence>
<feature type="compositionally biased region" description="Basic and acidic residues" evidence="1">
    <location>
        <begin position="212"/>
        <end position="227"/>
    </location>
</feature>
<dbReference type="PANTHER" id="PTHR35354:SF1">
    <property type="entry name" value="RGD1561648"/>
    <property type="match status" value="1"/>
</dbReference>
<gene>
    <name evidence="2" type="ORF">B7P43_G05481</name>
</gene>
<feature type="region of interest" description="Disordered" evidence="1">
    <location>
        <begin position="115"/>
        <end position="174"/>
    </location>
</feature>
<reference evidence="2 3" key="1">
    <citation type="submission" date="2017-12" db="EMBL/GenBank/DDBJ databases">
        <title>Hemimetabolous genomes reveal molecular basis of termite eusociality.</title>
        <authorList>
            <person name="Harrison M.C."/>
            <person name="Jongepier E."/>
            <person name="Robertson H.M."/>
            <person name="Arning N."/>
            <person name="Bitard-Feildel T."/>
            <person name="Chao H."/>
            <person name="Childers C.P."/>
            <person name="Dinh H."/>
            <person name="Doddapaneni H."/>
            <person name="Dugan S."/>
            <person name="Gowin J."/>
            <person name="Greiner C."/>
            <person name="Han Y."/>
            <person name="Hu H."/>
            <person name="Hughes D.S.T."/>
            <person name="Huylmans A.-K."/>
            <person name="Kemena C."/>
            <person name="Kremer L.P.M."/>
            <person name="Lee S.L."/>
            <person name="Lopez-Ezquerra A."/>
            <person name="Mallet L."/>
            <person name="Monroy-Kuhn J.M."/>
            <person name="Moser A."/>
            <person name="Murali S.C."/>
            <person name="Muzny D.M."/>
            <person name="Otani S."/>
            <person name="Piulachs M.-D."/>
            <person name="Poelchau M."/>
            <person name="Qu J."/>
            <person name="Schaub F."/>
            <person name="Wada-Katsumata A."/>
            <person name="Worley K.C."/>
            <person name="Xie Q."/>
            <person name="Ylla G."/>
            <person name="Poulsen M."/>
            <person name="Gibbs R.A."/>
            <person name="Schal C."/>
            <person name="Richards S."/>
            <person name="Belles X."/>
            <person name="Korb J."/>
            <person name="Bornberg-Bauer E."/>
        </authorList>
    </citation>
    <scope>NUCLEOTIDE SEQUENCE [LARGE SCALE GENOMIC DNA]</scope>
    <source>
        <tissue evidence="2">Whole body</tissue>
    </source>
</reference>
<dbReference type="InParanoid" id="A0A2J7R1I6"/>
<organism evidence="2 3">
    <name type="scientific">Cryptotermes secundus</name>
    <dbReference type="NCBI Taxonomy" id="105785"/>
    <lineage>
        <taxon>Eukaryota</taxon>
        <taxon>Metazoa</taxon>
        <taxon>Ecdysozoa</taxon>
        <taxon>Arthropoda</taxon>
        <taxon>Hexapoda</taxon>
        <taxon>Insecta</taxon>
        <taxon>Pterygota</taxon>
        <taxon>Neoptera</taxon>
        <taxon>Polyneoptera</taxon>
        <taxon>Dictyoptera</taxon>
        <taxon>Blattodea</taxon>
        <taxon>Blattoidea</taxon>
        <taxon>Termitoidae</taxon>
        <taxon>Kalotermitidae</taxon>
        <taxon>Cryptotermitinae</taxon>
        <taxon>Cryptotermes</taxon>
    </lineage>
</organism>
<accession>A0A2J7R1I6</accession>
<dbReference type="EMBL" id="NEVH01008206">
    <property type="protein sequence ID" value="PNF34700.1"/>
    <property type="molecule type" value="Genomic_DNA"/>
</dbReference>
<dbReference type="InterPro" id="IPR027878">
    <property type="entry name" value="DUF4551"/>
</dbReference>
<dbReference type="Pfam" id="PF15087">
    <property type="entry name" value="DUF4551"/>
    <property type="match status" value="1"/>
</dbReference>
<keyword evidence="3" id="KW-1185">Reference proteome</keyword>
<dbReference type="AlphaFoldDB" id="A0A2J7R1I6"/>
<comment type="caution">
    <text evidence="2">The sequence shown here is derived from an EMBL/GenBank/DDBJ whole genome shotgun (WGS) entry which is preliminary data.</text>
</comment>
<name>A0A2J7R1I6_9NEOP</name>
<feature type="compositionally biased region" description="Polar residues" evidence="1">
    <location>
        <begin position="193"/>
        <end position="211"/>
    </location>
</feature>
<sequence>MQRCRAAQCAAGCLRAHMARRISRLESFLKRALPGPVFDGIRYYEGCVVRVGKDGLSFKYVVITGRSLLLADHPPRDVHEVVRLADVTSITVEHDFPDFLKGPQRDTCQHIRMEHRKHGLRDSREETSDSQMLVPTEAGSPDDRPISATPTPLGRPEAPAPEPGAENAQARNSPDIGALLRRVETQRPHIPRSRSSLAQYPQAQVATSRAHSSLDKPRPRRVRDVDAVRGTQKPDSVQEADFHLYVLQAGSALLDHLQSGWRARILSSTLELAGCQLGGSAWGHNVQHLDTVYQRYKRQLLDPDNSPHRSFALLQELHTSLQRHADLKKIFWKDQMLYHFLMQRLQLSFPGSPQPLGGLATQNTLYARIDELQVAAMLLYILLEALRDSDSINDKIQMLQFNRGAVLKRLLTLLVTPPSIPNRHRTVCCHMLEDFREFGSGGWTNLPEAELIKMLAEVTNVSTAILYELLLTLQNMIQNKSALKLTKLLDGVAMECHMKRSVSQLLGLLFPSPAHKLTPLEAVLVYQHVFVLKCLMESLSRVQDYVQEQFEEEFRYYVRWSRVSRKLPDSYPIKRLLQQLVDGVQQLASRGHTNLIPHNSADDLQ</sequence>
<evidence type="ECO:0000313" key="2">
    <source>
        <dbReference type="EMBL" id="PNF34700.1"/>
    </source>
</evidence>
<dbReference type="OrthoDB" id="8193839at2759"/>
<protein>
    <submittedName>
        <fullName evidence="2">Uncharacterized protein</fullName>
    </submittedName>
</protein>
<dbReference type="PANTHER" id="PTHR35354">
    <property type="entry name" value="RGD1561648"/>
    <property type="match status" value="1"/>
</dbReference>
<dbReference type="Proteomes" id="UP000235965">
    <property type="component" value="Unassembled WGS sequence"/>
</dbReference>
<feature type="region of interest" description="Disordered" evidence="1">
    <location>
        <begin position="187"/>
        <end position="234"/>
    </location>
</feature>